<proteinExistence type="predicted"/>
<name>A0AAE1DBB1_9GAST</name>
<dbReference type="AlphaFoldDB" id="A0AAE1DBB1"/>
<keyword evidence="2" id="KW-1185">Reference proteome</keyword>
<protein>
    <submittedName>
        <fullName evidence="1">Uncharacterized protein</fullName>
    </submittedName>
</protein>
<dbReference type="Proteomes" id="UP001283361">
    <property type="component" value="Unassembled WGS sequence"/>
</dbReference>
<accession>A0AAE1DBB1</accession>
<gene>
    <name evidence="1" type="ORF">RRG08_044147</name>
</gene>
<organism evidence="1 2">
    <name type="scientific">Elysia crispata</name>
    <name type="common">lettuce slug</name>
    <dbReference type="NCBI Taxonomy" id="231223"/>
    <lineage>
        <taxon>Eukaryota</taxon>
        <taxon>Metazoa</taxon>
        <taxon>Spiralia</taxon>
        <taxon>Lophotrochozoa</taxon>
        <taxon>Mollusca</taxon>
        <taxon>Gastropoda</taxon>
        <taxon>Heterobranchia</taxon>
        <taxon>Euthyneura</taxon>
        <taxon>Panpulmonata</taxon>
        <taxon>Sacoglossa</taxon>
        <taxon>Placobranchoidea</taxon>
        <taxon>Plakobranchidae</taxon>
        <taxon>Elysia</taxon>
    </lineage>
</organism>
<evidence type="ECO:0000313" key="2">
    <source>
        <dbReference type="Proteomes" id="UP001283361"/>
    </source>
</evidence>
<comment type="caution">
    <text evidence="1">The sequence shown here is derived from an EMBL/GenBank/DDBJ whole genome shotgun (WGS) entry which is preliminary data.</text>
</comment>
<dbReference type="EMBL" id="JAWDGP010004466">
    <property type="protein sequence ID" value="KAK3764221.1"/>
    <property type="molecule type" value="Genomic_DNA"/>
</dbReference>
<reference evidence="1" key="1">
    <citation type="journal article" date="2023" name="G3 (Bethesda)">
        <title>A reference genome for the long-term kleptoplast-retaining sea slug Elysia crispata morphotype clarki.</title>
        <authorList>
            <person name="Eastman K.E."/>
            <person name="Pendleton A.L."/>
            <person name="Shaikh M.A."/>
            <person name="Suttiyut T."/>
            <person name="Ogas R."/>
            <person name="Tomko P."/>
            <person name="Gavelis G."/>
            <person name="Widhalm J.R."/>
            <person name="Wisecaver J.H."/>
        </authorList>
    </citation>
    <scope>NUCLEOTIDE SEQUENCE</scope>
    <source>
        <strain evidence="1">ECLA1</strain>
    </source>
</reference>
<evidence type="ECO:0000313" key="1">
    <source>
        <dbReference type="EMBL" id="KAK3764221.1"/>
    </source>
</evidence>
<sequence length="73" mass="8471">MILYIVILTSELRKNQIFVGDEAKTSSAVVGRRSRLVLVFQDLVFGVQTRHLNQQPGVKKEEHGRRKIRSYFL</sequence>